<feature type="region of interest" description="Disordered" evidence="1">
    <location>
        <begin position="90"/>
        <end position="109"/>
    </location>
</feature>
<organism evidence="2 3">
    <name type="scientific">Acropora cervicornis</name>
    <name type="common">Staghorn coral</name>
    <dbReference type="NCBI Taxonomy" id="6130"/>
    <lineage>
        <taxon>Eukaryota</taxon>
        <taxon>Metazoa</taxon>
        <taxon>Cnidaria</taxon>
        <taxon>Anthozoa</taxon>
        <taxon>Hexacorallia</taxon>
        <taxon>Scleractinia</taxon>
        <taxon>Astrocoeniina</taxon>
        <taxon>Acroporidae</taxon>
        <taxon>Acropora</taxon>
    </lineage>
</organism>
<dbReference type="EMBL" id="JARQWQ010000222">
    <property type="protein sequence ID" value="KAK2547055.1"/>
    <property type="molecule type" value="Genomic_DNA"/>
</dbReference>
<proteinExistence type="predicted"/>
<name>A0AAD9URF7_ACRCE</name>
<reference evidence="2" key="2">
    <citation type="journal article" date="2023" name="Science">
        <title>Genomic signatures of disease resistance in endangered staghorn corals.</title>
        <authorList>
            <person name="Vollmer S.V."/>
            <person name="Selwyn J.D."/>
            <person name="Despard B.A."/>
            <person name="Roesel C.L."/>
        </authorList>
    </citation>
    <scope>NUCLEOTIDE SEQUENCE</scope>
    <source>
        <strain evidence="2">K2</strain>
    </source>
</reference>
<sequence length="109" mass="11926">MAVGPKSGHRLRIKRIIKEELARADLEAQPGLQQDLMELVEEYPFLGMFSTSGEVCMVGLLYSCSSVELSPPASMPPSLKSVLYSTPNSIKASNIEPTEGPQSNSKSRW</sequence>
<accession>A0AAD9URF7</accession>
<reference evidence="2" key="1">
    <citation type="journal article" date="2023" name="G3 (Bethesda)">
        <title>Whole genome assembly and annotation of the endangered Caribbean coral Acropora cervicornis.</title>
        <authorList>
            <person name="Selwyn J.D."/>
            <person name="Vollmer S.V."/>
        </authorList>
    </citation>
    <scope>NUCLEOTIDE SEQUENCE</scope>
    <source>
        <strain evidence="2">K2</strain>
    </source>
</reference>
<comment type="caution">
    <text evidence="2">The sequence shown here is derived from an EMBL/GenBank/DDBJ whole genome shotgun (WGS) entry which is preliminary data.</text>
</comment>
<evidence type="ECO:0000313" key="2">
    <source>
        <dbReference type="EMBL" id="KAK2547055.1"/>
    </source>
</evidence>
<protein>
    <submittedName>
        <fullName evidence="2">Uncharacterized protein</fullName>
    </submittedName>
</protein>
<keyword evidence="3" id="KW-1185">Reference proteome</keyword>
<gene>
    <name evidence="2" type="ORF">P5673_033188</name>
</gene>
<evidence type="ECO:0000313" key="3">
    <source>
        <dbReference type="Proteomes" id="UP001249851"/>
    </source>
</evidence>
<dbReference type="AlphaFoldDB" id="A0AAD9URF7"/>
<evidence type="ECO:0000256" key="1">
    <source>
        <dbReference type="SAM" id="MobiDB-lite"/>
    </source>
</evidence>
<dbReference type="Proteomes" id="UP001249851">
    <property type="component" value="Unassembled WGS sequence"/>
</dbReference>